<dbReference type="RefSeq" id="WP_152717272.1">
    <property type="nucleotide sequence ID" value="NZ_VOSJ01000401.1"/>
</dbReference>
<dbReference type="EMBL" id="VOSK01000368">
    <property type="protein sequence ID" value="MPR30432.1"/>
    <property type="molecule type" value="Genomic_DNA"/>
</dbReference>
<dbReference type="SUPFAM" id="SSF56219">
    <property type="entry name" value="DNase I-like"/>
    <property type="match status" value="1"/>
</dbReference>
<dbReference type="InterPro" id="IPR051916">
    <property type="entry name" value="GPI-anchor_lipid_remodeler"/>
</dbReference>
<protein>
    <submittedName>
        <fullName evidence="2">Endonuclease</fullName>
    </submittedName>
</protein>
<dbReference type="GO" id="GO:0004519">
    <property type="term" value="F:endonuclease activity"/>
    <property type="evidence" value="ECO:0007669"/>
    <property type="project" value="UniProtKB-KW"/>
</dbReference>
<sequence length="283" mass="31514">MLRIITWNIQWGLGIDGSVDLRRIVDEAHAIAVFDVLCLQEVSDNFSDLKGNGGANQFAELARFLPGYTAVEGVALDVPDGAGHRRRFGNMILSRLPVAQVLRYTLPWEAASTRNMPRLLLEAVVEGPSGPLRVMTTHLEYSAHKLRRAQVEGIREAHRTACERVAVPREDGPGTYALFPTSASAVLTGDFNMRPDDPVKQRISEPFDNEVPPLLDAWQVAHGASPHPTSFRLFDQSDGPSHCCDFMFVTEDLGSRISRVDYNQTTQASDHQCLDARPPWRQR</sequence>
<gene>
    <name evidence="2" type="ORF">FS320_36810</name>
</gene>
<dbReference type="AlphaFoldDB" id="A0A5N7MTX3"/>
<keyword evidence="3" id="KW-1185">Reference proteome</keyword>
<reference evidence="2 3" key="1">
    <citation type="journal article" date="2019" name="Syst. Appl. Microbiol.">
        <title>Microvirga tunisiensis sp. nov., a root nodule symbiotic bacterium isolated from Lupinus micranthus and L. luteus grown in Northern Tunisia.</title>
        <authorList>
            <person name="Msaddak A."/>
            <person name="Rejili M."/>
            <person name="Duran D."/>
            <person name="Mars M."/>
            <person name="Palacios J.M."/>
            <person name="Ruiz-Argueso T."/>
            <person name="Rey L."/>
            <person name="Imperial J."/>
        </authorList>
    </citation>
    <scope>NUCLEOTIDE SEQUENCE [LARGE SCALE GENOMIC DNA]</scope>
    <source>
        <strain evidence="2 3">Lmie10</strain>
    </source>
</reference>
<evidence type="ECO:0000259" key="1">
    <source>
        <dbReference type="Pfam" id="PF03372"/>
    </source>
</evidence>
<name>A0A5N7MTX3_9HYPH</name>
<keyword evidence="2" id="KW-0255">Endonuclease</keyword>
<dbReference type="InterPro" id="IPR036691">
    <property type="entry name" value="Endo/exonu/phosph_ase_sf"/>
</dbReference>
<evidence type="ECO:0000313" key="3">
    <source>
        <dbReference type="Proteomes" id="UP000403266"/>
    </source>
</evidence>
<dbReference type="PANTHER" id="PTHR14859">
    <property type="entry name" value="CALCOFLUOR WHITE HYPERSENSITIVE PROTEIN PRECURSOR"/>
    <property type="match status" value="1"/>
</dbReference>
<organism evidence="2 3">
    <name type="scientific">Microvirga tunisiensis</name>
    <dbReference type="NCBI Taxonomy" id="2108360"/>
    <lineage>
        <taxon>Bacteria</taxon>
        <taxon>Pseudomonadati</taxon>
        <taxon>Pseudomonadota</taxon>
        <taxon>Alphaproteobacteria</taxon>
        <taxon>Hyphomicrobiales</taxon>
        <taxon>Methylobacteriaceae</taxon>
        <taxon>Microvirga</taxon>
    </lineage>
</organism>
<dbReference type="OrthoDB" id="9813425at2"/>
<keyword evidence="2" id="KW-0540">Nuclease</keyword>
<dbReference type="Proteomes" id="UP000403266">
    <property type="component" value="Unassembled WGS sequence"/>
</dbReference>
<comment type="caution">
    <text evidence="2">The sequence shown here is derived from an EMBL/GenBank/DDBJ whole genome shotgun (WGS) entry which is preliminary data.</text>
</comment>
<dbReference type="PANTHER" id="PTHR14859:SF0">
    <property type="entry name" value="ENDONUCLEASE_EXONUCLEASE_PHOSPHATASE FAMILY PROTEIN, EXPRESSED"/>
    <property type="match status" value="1"/>
</dbReference>
<accession>A0A5N7MTX3</accession>
<feature type="domain" description="Endonuclease/exonuclease/phosphatase" evidence="1">
    <location>
        <begin position="5"/>
        <end position="271"/>
    </location>
</feature>
<dbReference type="GO" id="GO:0006506">
    <property type="term" value="P:GPI anchor biosynthetic process"/>
    <property type="evidence" value="ECO:0007669"/>
    <property type="project" value="TreeGrafter"/>
</dbReference>
<proteinExistence type="predicted"/>
<dbReference type="Pfam" id="PF03372">
    <property type="entry name" value="Exo_endo_phos"/>
    <property type="match status" value="1"/>
</dbReference>
<dbReference type="Gene3D" id="3.60.10.10">
    <property type="entry name" value="Endonuclease/exonuclease/phosphatase"/>
    <property type="match status" value="1"/>
</dbReference>
<keyword evidence="2" id="KW-0378">Hydrolase</keyword>
<evidence type="ECO:0000313" key="2">
    <source>
        <dbReference type="EMBL" id="MPR30432.1"/>
    </source>
</evidence>
<dbReference type="InterPro" id="IPR005135">
    <property type="entry name" value="Endo/exonuclease/phosphatase"/>
</dbReference>
<dbReference type="GO" id="GO:0016020">
    <property type="term" value="C:membrane"/>
    <property type="evidence" value="ECO:0007669"/>
    <property type="project" value="GOC"/>
</dbReference>